<name>A0ABV0QLI2_9TELE</name>
<keyword evidence="2" id="KW-1185">Reference proteome</keyword>
<sequence>MGGDRHPEVAWLPNPAWVPEEVLAGKERAALQLSVAEKSTTCSVEVVSCSSSSAVLINEKKSS</sequence>
<accession>A0ABV0QLI2</accession>
<evidence type="ECO:0000313" key="2">
    <source>
        <dbReference type="Proteomes" id="UP001434883"/>
    </source>
</evidence>
<comment type="caution">
    <text evidence="1">The sequence shown here is derived from an EMBL/GenBank/DDBJ whole genome shotgun (WGS) entry which is preliminary data.</text>
</comment>
<dbReference type="EMBL" id="JAHRIN010016826">
    <property type="protein sequence ID" value="MEQ2196303.1"/>
    <property type="molecule type" value="Genomic_DNA"/>
</dbReference>
<gene>
    <name evidence="1" type="ORF">XENOCAPTIV_008710</name>
</gene>
<protein>
    <submittedName>
        <fullName evidence="1">Uncharacterized protein</fullName>
    </submittedName>
</protein>
<feature type="non-terminal residue" evidence="1">
    <location>
        <position position="63"/>
    </location>
</feature>
<proteinExistence type="predicted"/>
<reference evidence="1 2" key="1">
    <citation type="submission" date="2021-06" db="EMBL/GenBank/DDBJ databases">
        <authorList>
            <person name="Palmer J.M."/>
        </authorList>
    </citation>
    <scope>NUCLEOTIDE SEQUENCE [LARGE SCALE GENOMIC DNA]</scope>
    <source>
        <strain evidence="1 2">XC_2019</strain>
        <tissue evidence="1">Muscle</tissue>
    </source>
</reference>
<dbReference type="Proteomes" id="UP001434883">
    <property type="component" value="Unassembled WGS sequence"/>
</dbReference>
<evidence type="ECO:0000313" key="1">
    <source>
        <dbReference type="EMBL" id="MEQ2196303.1"/>
    </source>
</evidence>
<organism evidence="1 2">
    <name type="scientific">Xenoophorus captivus</name>
    <dbReference type="NCBI Taxonomy" id="1517983"/>
    <lineage>
        <taxon>Eukaryota</taxon>
        <taxon>Metazoa</taxon>
        <taxon>Chordata</taxon>
        <taxon>Craniata</taxon>
        <taxon>Vertebrata</taxon>
        <taxon>Euteleostomi</taxon>
        <taxon>Actinopterygii</taxon>
        <taxon>Neopterygii</taxon>
        <taxon>Teleostei</taxon>
        <taxon>Neoteleostei</taxon>
        <taxon>Acanthomorphata</taxon>
        <taxon>Ovalentaria</taxon>
        <taxon>Atherinomorphae</taxon>
        <taxon>Cyprinodontiformes</taxon>
        <taxon>Goodeidae</taxon>
        <taxon>Xenoophorus</taxon>
    </lineage>
</organism>